<dbReference type="EMBL" id="LR796274">
    <property type="protein sequence ID" value="CAB4133554.1"/>
    <property type="molecule type" value="Genomic_DNA"/>
</dbReference>
<dbReference type="PANTHER" id="PTHR43779:SF2">
    <property type="entry name" value="ALPHA-KETOGLUTARATE-DEPENDENT XANTHINE DIOXYGENASE XAN1"/>
    <property type="match status" value="1"/>
</dbReference>
<name>A0A6J5LG47_9CAUD</name>
<keyword evidence="4" id="KW-0223">Dioxygenase</keyword>
<reference evidence="8" key="1">
    <citation type="submission" date="2020-04" db="EMBL/GenBank/DDBJ databases">
        <authorList>
            <person name="Chiriac C."/>
            <person name="Salcher M."/>
            <person name="Ghai R."/>
            <person name="Kavagutti S V."/>
        </authorList>
    </citation>
    <scope>NUCLEOTIDE SEQUENCE</scope>
</reference>
<evidence type="ECO:0000256" key="5">
    <source>
        <dbReference type="ARBA" id="ARBA00023002"/>
    </source>
</evidence>
<accession>A0A6J5LG47</accession>
<dbReference type="SUPFAM" id="SSF51197">
    <property type="entry name" value="Clavaminate synthase-like"/>
    <property type="match status" value="1"/>
</dbReference>
<comment type="similarity">
    <text evidence="2">Belongs to the TfdA dioxygenase family.</text>
</comment>
<gene>
    <name evidence="8" type="ORF">UFOVP257_276</name>
</gene>
<evidence type="ECO:0000259" key="7">
    <source>
        <dbReference type="Pfam" id="PF02668"/>
    </source>
</evidence>
<dbReference type="InterPro" id="IPR042098">
    <property type="entry name" value="TauD-like_sf"/>
</dbReference>
<dbReference type="GO" id="GO:0051213">
    <property type="term" value="F:dioxygenase activity"/>
    <property type="evidence" value="ECO:0007669"/>
    <property type="project" value="UniProtKB-KW"/>
</dbReference>
<feature type="domain" description="TauD/TfdA-like" evidence="7">
    <location>
        <begin position="4"/>
        <end position="300"/>
    </location>
</feature>
<evidence type="ECO:0000256" key="3">
    <source>
        <dbReference type="ARBA" id="ARBA00022723"/>
    </source>
</evidence>
<comment type="cofactor">
    <cofactor evidence="1">
        <name>Fe(2+)</name>
        <dbReference type="ChEBI" id="CHEBI:29033"/>
    </cofactor>
</comment>
<evidence type="ECO:0000256" key="2">
    <source>
        <dbReference type="ARBA" id="ARBA00005896"/>
    </source>
</evidence>
<evidence type="ECO:0000256" key="4">
    <source>
        <dbReference type="ARBA" id="ARBA00022964"/>
    </source>
</evidence>
<dbReference type="Pfam" id="PF02668">
    <property type="entry name" value="TauD"/>
    <property type="match status" value="1"/>
</dbReference>
<sequence length="356" mass="40933">MKITPIPQLGSHGVYIDDVDMLHITDEEWFNIGKLHLTKLVTIIRNTNLDDVRYLELMRKWGSNRDVIEYNLTKKYGTWVSKLLEEVEQDSSKFDEADLNQLRNLSRIVLRQNGKLTPLAKVTGIKDEQGNALGMFAEGELLWHSNEAGYLTFGPQVALLAHSGVVGSATGFVTTADWYQDQSESFRSELNEMIALHRYTPNKVTPGLNPVQDRYTAQHQCGIDDTEIPMVITSPVGIVGMHYSVNTVHSIEGMSIEESQKVFEKINKTLFTDKYVYDHWYQNNGDLCLFDNSITLHRRLGGIADRMCYRYQYDFSSPEIINKPYMPYTQPEYQEKYKQQITEIVATLKLTRFQLP</sequence>
<protein>
    <submittedName>
        <fullName evidence="8">TauD/TfdA-like domain containing protein</fullName>
    </submittedName>
</protein>
<keyword evidence="5" id="KW-0560">Oxidoreductase</keyword>
<keyword evidence="3" id="KW-0479">Metal-binding</keyword>
<evidence type="ECO:0000313" key="8">
    <source>
        <dbReference type="EMBL" id="CAB4133554.1"/>
    </source>
</evidence>
<dbReference type="InterPro" id="IPR003819">
    <property type="entry name" value="TauD/TfdA-like"/>
</dbReference>
<keyword evidence="6" id="KW-0408">Iron</keyword>
<proteinExistence type="inferred from homology"/>
<evidence type="ECO:0000256" key="6">
    <source>
        <dbReference type="ARBA" id="ARBA00023004"/>
    </source>
</evidence>
<dbReference type="GO" id="GO:0046872">
    <property type="term" value="F:metal ion binding"/>
    <property type="evidence" value="ECO:0007669"/>
    <property type="project" value="UniProtKB-KW"/>
</dbReference>
<dbReference type="PANTHER" id="PTHR43779">
    <property type="entry name" value="DIOXYGENASE RV0097-RELATED"/>
    <property type="match status" value="1"/>
</dbReference>
<dbReference type="InterPro" id="IPR051178">
    <property type="entry name" value="TfdA_dioxygenase"/>
</dbReference>
<evidence type="ECO:0000256" key="1">
    <source>
        <dbReference type="ARBA" id="ARBA00001954"/>
    </source>
</evidence>
<organism evidence="8">
    <name type="scientific">uncultured Caudovirales phage</name>
    <dbReference type="NCBI Taxonomy" id="2100421"/>
    <lineage>
        <taxon>Viruses</taxon>
        <taxon>Duplodnaviria</taxon>
        <taxon>Heunggongvirae</taxon>
        <taxon>Uroviricota</taxon>
        <taxon>Caudoviricetes</taxon>
        <taxon>Peduoviridae</taxon>
        <taxon>Maltschvirus</taxon>
        <taxon>Maltschvirus maltsch</taxon>
    </lineage>
</organism>
<dbReference type="Gene3D" id="3.60.130.10">
    <property type="entry name" value="Clavaminate synthase-like"/>
    <property type="match status" value="1"/>
</dbReference>